<evidence type="ECO:0000313" key="1">
    <source>
        <dbReference type="EMBL" id="CAF4383961.1"/>
    </source>
</evidence>
<name>A0A820N7D7_9BILA</name>
<gene>
    <name evidence="1" type="ORF">OXD698_LOCUS50519</name>
</gene>
<evidence type="ECO:0000313" key="2">
    <source>
        <dbReference type="Proteomes" id="UP000663844"/>
    </source>
</evidence>
<reference evidence="1" key="1">
    <citation type="submission" date="2021-02" db="EMBL/GenBank/DDBJ databases">
        <authorList>
            <person name="Nowell W R."/>
        </authorList>
    </citation>
    <scope>NUCLEOTIDE SEQUENCE</scope>
</reference>
<dbReference type="EMBL" id="CAJOAZ010024370">
    <property type="protein sequence ID" value="CAF4383961.1"/>
    <property type="molecule type" value="Genomic_DNA"/>
</dbReference>
<dbReference type="PANTHER" id="PTHR47839:SF1">
    <property type="entry name" value="DOMAIN PROTEIN, PUTATIVE (AFU_ORTHOLOGUE AFUA_6G04830)-RELATED"/>
    <property type="match status" value="1"/>
</dbReference>
<dbReference type="PANTHER" id="PTHR47839">
    <property type="entry name" value="DOMAIN PROTEIN, PUTATIVE (AFU_ORTHOLOGUE AFUA_6G04830)-RELATED"/>
    <property type="match status" value="1"/>
</dbReference>
<proteinExistence type="predicted"/>
<dbReference type="Proteomes" id="UP000663844">
    <property type="component" value="Unassembled WGS sequence"/>
</dbReference>
<sequence>MIRHETLFHNIPLYIDENVRITNTMIKQGKQLAYLLSSFATHVFHISQSVIHLFRDINSARVAFNTNGALFFNLRYFEQVFAKDLEFSLENNSTIRTIINFYFLIFCHELTHNINLSHDLNFIHCFESVI</sequence>
<comment type="caution">
    <text evidence="1">The sequence shown here is derived from an EMBL/GenBank/DDBJ whole genome shotgun (WGS) entry which is preliminary data.</text>
</comment>
<dbReference type="AlphaFoldDB" id="A0A820N7D7"/>
<accession>A0A820N7D7</accession>
<feature type="non-terminal residue" evidence="1">
    <location>
        <position position="1"/>
    </location>
</feature>
<organism evidence="1 2">
    <name type="scientific">Adineta steineri</name>
    <dbReference type="NCBI Taxonomy" id="433720"/>
    <lineage>
        <taxon>Eukaryota</taxon>
        <taxon>Metazoa</taxon>
        <taxon>Spiralia</taxon>
        <taxon>Gnathifera</taxon>
        <taxon>Rotifera</taxon>
        <taxon>Eurotatoria</taxon>
        <taxon>Bdelloidea</taxon>
        <taxon>Adinetida</taxon>
        <taxon>Adinetidae</taxon>
        <taxon>Adineta</taxon>
    </lineage>
</organism>
<protein>
    <submittedName>
        <fullName evidence="1">Uncharacterized protein</fullName>
    </submittedName>
</protein>